<evidence type="ECO:0000313" key="7">
    <source>
        <dbReference type="Proteomes" id="UP000008068"/>
    </source>
</evidence>
<evidence type="ECO:0000256" key="3">
    <source>
        <dbReference type="ARBA" id="ARBA00022989"/>
    </source>
</evidence>
<feature type="transmembrane region" description="Helical" evidence="5">
    <location>
        <begin position="121"/>
        <end position="141"/>
    </location>
</feature>
<dbReference type="Gene3D" id="1.20.1070.10">
    <property type="entry name" value="Rhodopsin 7-helix transmembrane proteins"/>
    <property type="match status" value="1"/>
</dbReference>
<dbReference type="SMART" id="SM01381">
    <property type="entry name" value="7TM_GPCR_Srsx"/>
    <property type="match status" value="1"/>
</dbReference>
<dbReference type="InterPro" id="IPR019424">
    <property type="entry name" value="7TM_GPCR_Srsx"/>
</dbReference>
<dbReference type="GO" id="GO:0016020">
    <property type="term" value="C:membrane"/>
    <property type="evidence" value="ECO:0007669"/>
    <property type="project" value="UniProtKB-SubCell"/>
</dbReference>
<dbReference type="InterPro" id="IPR047130">
    <property type="entry name" value="7TM_GPCR_Srsx_nematod"/>
</dbReference>
<proteinExistence type="predicted"/>
<keyword evidence="3 5" id="KW-1133">Transmembrane helix</keyword>
<organism evidence="7">
    <name type="scientific">Caenorhabditis brenneri</name>
    <name type="common">Nematode worm</name>
    <dbReference type="NCBI Taxonomy" id="135651"/>
    <lineage>
        <taxon>Eukaryota</taxon>
        <taxon>Metazoa</taxon>
        <taxon>Ecdysozoa</taxon>
        <taxon>Nematoda</taxon>
        <taxon>Chromadorea</taxon>
        <taxon>Rhabditida</taxon>
        <taxon>Rhabditina</taxon>
        <taxon>Rhabditomorpha</taxon>
        <taxon>Rhabditoidea</taxon>
        <taxon>Rhabditidae</taxon>
        <taxon>Peloderinae</taxon>
        <taxon>Caenorhabditis</taxon>
    </lineage>
</organism>
<sequence>MDARDINLRIVAVYKVIFLVLGTVGNVLFIHLIVKKRHLQSRTSVLQCFQCFFHLFCQVGTVMNGVFEMKNTLNRSDCFDRIATYVFFQAAQGIIMIVIVLDILVFVKFPTVYMNTSLKKYTLITASPVLAFSIFTTYIAFISRNEDPIPSCAPPFVFNSEDSILQKYFVVDGVRDRPAWR</sequence>
<evidence type="ECO:0000256" key="4">
    <source>
        <dbReference type="ARBA" id="ARBA00023136"/>
    </source>
</evidence>
<dbReference type="PANTHER" id="PTHR23360">
    <property type="entry name" value="G-PROTEIN COUPLED RECEPTORS FAMILY 1 PROFILE DOMAIN-CONTAINING PROTEIN-RELATED"/>
    <property type="match status" value="1"/>
</dbReference>
<comment type="subcellular location">
    <subcellularLocation>
        <location evidence="1">Membrane</location>
    </subcellularLocation>
</comment>
<dbReference type="Proteomes" id="UP000008068">
    <property type="component" value="Unassembled WGS sequence"/>
</dbReference>
<dbReference type="PANTHER" id="PTHR23360:SF17">
    <property type="entry name" value="G-PROTEIN COUPLED RECEPTORS FAMILY 1 PROFILE DOMAIN-CONTAINING PROTEIN"/>
    <property type="match status" value="1"/>
</dbReference>
<evidence type="ECO:0000313" key="6">
    <source>
        <dbReference type="EMBL" id="EGT42503.1"/>
    </source>
</evidence>
<dbReference type="OMA" id="FISRNED"/>
<dbReference type="HOGENOM" id="CLU_102673_0_0_1"/>
<dbReference type="GO" id="GO:0004930">
    <property type="term" value="F:G protein-coupled receptor activity"/>
    <property type="evidence" value="ECO:0007669"/>
    <property type="project" value="InterPro"/>
</dbReference>
<dbReference type="AlphaFoldDB" id="G0MS42"/>
<dbReference type="Pfam" id="PF10320">
    <property type="entry name" value="7TM_GPCR_Srsx"/>
    <property type="match status" value="1"/>
</dbReference>
<evidence type="ECO:0000256" key="5">
    <source>
        <dbReference type="SAM" id="Phobius"/>
    </source>
</evidence>
<dbReference type="InterPro" id="IPR000276">
    <property type="entry name" value="GPCR_Rhodpsn"/>
</dbReference>
<dbReference type="InParanoid" id="G0MS42"/>
<evidence type="ECO:0000256" key="1">
    <source>
        <dbReference type="ARBA" id="ARBA00004370"/>
    </source>
</evidence>
<accession>G0MS42</accession>
<evidence type="ECO:0000256" key="2">
    <source>
        <dbReference type="ARBA" id="ARBA00022692"/>
    </source>
</evidence>
<feature type="transmembrane region" description="Helical" evidence="5">
    <location>
        <begin position="12"/>
        <end position="34"/>
    </location>
</feature>
<protein>
    <recommendedName>
        <fullName evidence="8">G-protein coupled receptors family 1 profile domain-containing protein</fullName>
    </recommendedName>
</protein>
<dbReference type="EMBL" id="GL379809">
    <property type="protein sequence ID" value="EGT42503.1"/>
    <property type="molecule type" value="Genomic_DNA"/>
</dbReference>
<dbReference type="OrthoDB" id="5855396at2759"/>
<gene>
    <name evidence="6" type="ORF">CAEBREN_07307</name>
</gene>
<keyword evidence="2 5" id="KW-0812">Transmembrane</keyword>
<keyword evidence="4 5" id="KW-0472">Membrane</keyword>
<keyword evidence="7" id="KW-1185">Reference proteome</keyword>
<dbReference type="STRING" id="135651.G0MS42"/>
<reference evidence="7" key="1">
    <citation type="submission" date="2011-07" db="EMBL/GenBank/DDBJ databases">
        <authorList>
            <consortium name="Caenorhabditis brenneri Sequencing and Analysis Consortium"/>
            <person name="Wilson R.K."/>
        </authorList>
    </citation>
    <scope>NUCLEOTIDE SEQUENCE [LARGE SCALE GENOMIC DNA]</scope>
    <source>
        <strain evidence="7">PB2801</strain>
    </source>
</reference>
<evidence type="ECO:0008006" key="8">
    <source>
        <dbReference type="Google" id="ProtNLM"/>
    </source>
</evidence>
<dbReference type="eggNOG" id="ENOG502TH64">
    <property type="taxonomic scope" value="Eukaryota"/>
</dbReference>
<name>G0MS42_CAEBE</name>
<dbReference type="SUPFAM" id="SSF81321">
    <property type="entry name" value="Family A G protein-coupled receptor-like"/>
    <property type="match status" value="1"/>
</dbReference>
<feature type="transmembrane region" description="Helical" evidence="5">
    <location>
        <begin position="87"/>
        <end position="109"/>
    </location>
</feature>